<feature type="domain" description="Transcription regulator AsnC/Lrp ligand binding" evidence="1">
    <location>
        <begin position="6"/>
        <end position="77"/>
    </location>
</feature>
<dbReference type="Pfam" id="PF01037">
    <property type="entry name" value="AsnC_trans_reg"/>
    <property type="match status" value="1"/>
</dbReference>
<reference evidence="2 3" key="1">
    <citation type="submission" date="2018-07" db="EMBL/GenBank/DDBJ databases">
        <title>Arthrobacter sp. nov., isolated from raw cow's milk with high bacterial count.</title>
        <authorList>
            <person name="Hahne J."/>
            <person name="Isele D."/>
            <person name="Lipski A."/>
        </authorList>
    </citation>
    <scope>NUCLEOTIDE SEQUENCE [LARGE SCALE GENOMIC DNA]</scope>
    <source>
        <strain evidence="2 3">JZ R-183</strain>
    </source>
</reference>
<dbReference type="SUPFAM" id="SSF54909">
    <property type="entry name" value="Dimeric alpha+beta barrel"/>
    <property type="match status" value="1"/>
</dbReference>
<name>A0A496PKU5_9MICC</name>
<evidence type="ECO:0000313" key="2">
    <source>
        <dbReference type="EMBL" id="RKW71136.1"/>
    </source>
</evidence>
<dbReference type="InterPro" id="IPR019887">
    <property type="entry name" value="Tscrpt_reg_AsnC/Lrp_C"/>
</dbReference>
<proteinExistence type="predicted"/>
<dbReference type="Proteomes" id="UP000273119">
    <property type="component" value="Unassembled WGS sequence"/>
</dbReference>
<protein>
    <submittedName>
        <fullName evidence="2">Lrp/AsnC family transcriptional regulator</fullName>
    </submittedName>
</protein>
<dbReference type="RefSeq" id="WP_121484471.1">
    <property type="nucleotide sequence ID" value="NZ_QQXL01000002.1"/>
</dbReference>
<comment type="caution">
    <text evidence="2">The sequence shown here is derived from an EMBL/GenBank/DDBJ whole genome shotgun (WGS) entry which is preliminary data.</text>
</comment>
<accession>A0A496PKU5</accession>
<keyword evidence="3" id="KW-1185">Reference proteome</keyword>
<dbReference type="EMBL" id="QQXL01000002">
    <property type="protein sequence ID" value="RKW71136.1"/>
    <property type="molecule type" value="Genomic_DNA"/>
</dbReference>
<evidence type="ECO:0000259" key="1">
    <source>
        <dbReference type="Pfam" id="PF01037"/>
    </source>
</evidence>
<dbReference type="InterPro" id="IPR011008">
    <property type="entry name" value="Dimeric_a/b-barrel"/>
</dbReference>
<dbReference type="AlphaFoldDB" id="A0A496PKU5"/>
<dbReference type="Gene3D" id="3.30.70.920">
    <property type="match status" value="1"/>
</dbReference>
<organism evidence="2 3">
    <name type="scientific">Galactobacter caseinivorans</name>
    <dbReference type="NCBI Taxonomy" id="2676123"/>
    <lineage>
        <taxon>Bacteria</taxon>
        <taxon>Bacillati</taxon>
        <taxon>Actinomycetota</taxon>
        <taxon>Actinomycetes</taxon>
        <taxon>Micrococcales</taxon>
        <taxon>Micrococcaceae</taxon>
        <taxon>Galactobacter</taxon>
    </lineage>
</organism>
<gene>
    <name evidence="2" type="ORF">DWQ67_04940</name>
</gene>
<sequence length="93" mass="10030">MITAFVMIQVDAGLIPEAAQQISELEGVAEVYSIAGGDWDLIGVVRVRRHEDLADVIPNRLSKVPGVVGTTTHIAFRAFSQHDLEAAFSLGLE</sequence>
<evidence type="ECO:0000313" key="3">
    <source>
        <dbReference type="Proteomes" id="UP000273119"/>
    </source>
</evidence>